<feature type="domain" description="Response regulatory" evidence="8">
    <location>
        <begin position="4"/>
        <end position="117"/>
    </location>
</feature>
<evidence type="ECO:0000256" key="1">
    <source>
        <dbReference type="ARBA" id="ARBA00022553"/>
    </source>
</evidence>
<evidence type="ECO:0000256" key="7">
    <source>
        <dbReference type="PROSITE-ProRule" id="PRU01091"/>
    </source>
</evidence>
<evidence type="ECO:0000256" key="4">
    <source>
        <dbReference type="ARBA" id="ARBA00023125"/>
    </source>
</evidence>
<dbReference type="SUPFAM" id="SSF52172">
    <property type="entry name" value="CheY-like"/>
    <property type="match status" value="1"/>
</dbReference>
<dbReference type="InterPro" id="IPR039420">
    <property type="entry name" value="WalR-like"/>
</dbReference>
<dbReference type="InterPro" id="IPR036388">
    <property type="entry name" value="WH-like_DNA-bd_sf"/>
</dbReference>
<dbReference type="Pfam" id="PF00072">
    <property type="entry name" value="Response_reg"/>
    <property type="match status" value="1"/>
</dbReference>
<dbReference type="GO" id="GO:0000156">
    <property type="term" value="F:phosphorelay response regulator activity"/>
    <property type="evidence" value="ECO:0007669"/>
    <property type="project" value="TreeGrafter"/>
</dbReference>
<accession>A0A2T5K2V0</accession>
<feature type="domain" description="OmpR/PhoB-type" evidence="9">
    <location>
        <begin position="132"/>
        <end position="232"/>
    </location>
</feature>
<dbReference type="PANTHER" id="PTHR48111">
    <property type="entry name" value="REGULATOR OF RPOS"/>
    <property type="match status" value="1"/>
</dbReference>
<evidence type="ECO:0000259" key="9">
    <source>
        <dbReference type="PROSITE" id="PS51755"/>
    </source>
</evidence>
<dbReference type="EMBL" id="QAOT01000012">
    <property type="protein sequence ID" value="PTR16742.1"/>
    <property type="molecule type" value="Genomic_DNA"/>
</dbReference>
<keyword evidence="2" id="KW-0902">Two-component regulatory system</keyword>
<dbReference type="InterPro" id="IPR001789">
    <property type="entry name" value="Sig_transdc_resp-reg_receiver"/>
</dbReference>
<dbReference type="InterPro" id="IPR011006">
    <property type="entry name" value="CheY-like_superfamily"/>
</dbReference>
<dbReference type="SMART" id="SM00862">
    <property type="entry name" value="Trans_reg_C"/>
    <property type="match status" value="1"/>
</dbReference>
<evidence type="ECO:0000259" key="8">
    <source>
        <dbReference type="PROSITE" id="PS50110"/>
    </source>
</evidence>
<feature type="DNA-binding region" description="OmpR/PhoB-type" evidence="7">
    <location>
        <begin position="132"/>
        <end position="232"/>
    </location>
</feature>
<reference evidence="10 11" key="1">
    <citation type="submission" date="2018-04" db="EMBL/GenBank/DDBJ databases">
        <title>Genomic Encyclopedia of Type Strains, Phase III (KMG-III): the genomes of soil and plant-associated and newly described type strains.</title>
        <authorList>
            <person name="Whitman W."/>
        </authorList>
    </citation>
    <scope>NUCLEOTIDE SEQUENCE [LARGE SCALE GENOMIC DNA]</scope>
    <source>
        <strain evidence="10 11">KA25</strain>
    </source>
</reference>
<dbReference type="AlphaFoldDB" id="A0A2T5K2V0"/>
<dbReference type="PROSITE" id="PS50110">
    <property type="entry name" value="RESPONSE_REGULATORY"/>
    <property type="match status" value="1"/>
</dbReference>
<keyword evidence="5" id="KW-0804">Transcription</keyword>
<dbReference type="SMART" id="SM00448">
    <property type="entry name" value="REC"/>
    <property type="match status" value="1"/>
</dbReference>
<dbReference type="Gene3D" id="6.10.250.690">
    <property type="match status" value="1"/>
</dbReference>
<dbReference type="GO" id="GO:0006355">
    <property type="term" value="P:regulation of DNA-templated transcription"/>
    <property type="evidence" value="ECO:0007669"/>
    <property type="project" value="InterPro"/>
</dbReference>
<dbReference type="InterPro" id="IPR001867">
    <property type="entry name" value="OmpR/PhoB-type_DNA-bd"/>
</dbReference>
<dbReference type="GO" id="GO:0005829">
    <property type="term" value="C:cytosol"/>
    <property type="evidence" value="ECO:0007669"/>
    <property type="project" value="TreeGrafter"/>
</dbReference>
<dbReference type="CDD" id="cd00383">
    <property type="entry name" value="trans_reg_C"/>
    <property type="match status" value="1"/>
</dbReference>
<dbReference type="SUPFAM" id="SSF46894">
    <property type="entry name" value="C-terminal effector domain of the bipartite response regulators"/>
    <property type="match status" value="1"/>
</dbReference>
<dbReference type="PANTHER" id="PTHR48111:SF4">
    <property type="entry name" value="DNA-BINDING DUAL TRANSCRIPTIONAL REGULATOR OMPR"/>
    <property type="match status" value="1"/>
</dbReference>
<dbReference type="GO" id="GO:0032993">
    <property type="term" value="C:protein-DNA complex"/>
    <property type="evidence" value="ECO:0007669"/>
    <property type="project" value="TreeGrafter"/>
</dbReference>
<dbReference type="Pfam" id="PF00486">
    <property type="entry name" value="Trans_reg_C"/>
    <property type="match status" value="1"/>
</dbReference>
<evidence type="ECO:0000256" key="3">
    <source>
        <dbReference type="ARBA" id="ARBA00023015"/>
    </source>
</evidence>
<dbReference type="PROSITE" id="PS51755">
    <property type="entry name" value="OMPR_PHOB"/>
    <property type="match status" value="1"/>
</dbReference>
<organism evidence="10 11">
    <name type="scientific">Cereibacter azotoformans</name>
    <dbReference type="NCBI Taxonomy" id="43057"/>
    <lineage>
        <taxon>Bacteria</taxon>
        <taxon>Pseudomonadati</taxon>
        <taxon>Pseudomonadota</taxon>
        <taxon>Alphaproteobacteria</taxon>
        <taxon>Rhodobacterales</taxon>
        <taxon>Paracoccaceae</taxon>
        <taxon>Cereibacter</taxon>
    </lineage>
</organism>
<dbReference type="Proteomes" id="UP000244060">
    <property type="component" value="Unassembled WGS sequence"/>
</dbReference>
<keyword evidence="4 7" id="KW-0238">DNA-binding</keyword>
<proteinExistence type="predicted"/>
<evidence type="ECO:0000256" key="6">
    <source>
        <dbReference type="PROSITE-ProRule" id="PRU00169"/>
    </source>
</evidence>
<evidence type="ECO:0000256" key="5">
    <source>
        <dbReference type="ARBA" id="ARBA00023163"/>
    </source>
</evidence>
<dbReference type="GO" id="GO:0000976">
    <property type="term" value="F:transcription cis-regulatory region binding"/>
    <property type="evidence" value="ECO:0007669"/>
    <property type="project" value="TreeGrafter"/>
</dbReference>
<keyword evidence="3" id="KW-0805">Transcription regulation</keyword>
<gene>
    <name evidence="10" type="ORF">C8J28_11239</name>
</gene>
<evidence type="ECO:0000313" key="11">
    <source>
        <dbReference type="Proteomes" id="UP000244060"/>
    </source>
</evidence>
<name>A0A2T5K2V0_9RHOB</name>
<feature type="modified residue" description="4-aspartylphosphate" evidence="6">
    <location>
        <position position="53"/>
    </location>
</feature>
<dbReference type="RefSeq" id="WP_101341107.1">
    <property type="nucleotide sequence ID" value="NZ_CP089965.1"/>
</dbReference>
<dbReference type="Gene3D" id="1.10.10.10">
    <property type="entry name" value="Winged helix-like DNA-binding domain superfamily/Winged helix DNA-binding domain"/>
    <property type="match status" value="1"/>
</dbReference>
<keyword evidence="1 6" id="KW-0597">Phosphoprotein</keyword>
<keyword evidence="11" id="KW-1185">Reference proteome</keyword>
<protein>
    <submittedName>
        <fullName evidence="10">Winged helix family two component transcriptional regulator</fullName>
    </submittedName>
</protein>
<dbReference type="OrthoDB" id="9802426at2"/>
<sequence length="232" mass="25657">MVPCVLALDDETSVLTVVQEVLEERGFRVITAKTLAQFRRIHAQEQVDLFLIDTSLPDGNGLSLVRELRQVTDRGIILLAPRRDEGDGVLGLELGADDSLTKPFLGRELAARVGAVFRRTGRAAALPAGRPRVDHEFEGYGMSLQARKVWSSDGVEIELTTSEFELLAALLARRGQVLSRDQIMNAIKGRSWESYDRVVDGIVSRLRRKMPSTKSGSHFIRTVHGVGYAFTA</sequence>
<dbReference type="Gene3D" id="3.40.50.2300">
    <property type="match status" value="1"/>
</dbReference>
<evidence type="ECO:0000256" key="2">
    <source>
        <dbReference type="ARBA" id="ARBA00023012"/>
    </source>
</evidence>
<dbReference type="InterPro" id="IPR016032">
    <property type="entry name" value="Sig_transdc_resp-reg_C-effctor"/>
</dbReference>
<evidence type="ECO:0000313" key="10">
    <source>
        <dbReference type="EMBL" id="PTR16742.1"/>
    </source>
</evidence>
<comment type="caution">
    <text evidence="10">The sequence shown here is derived from an EMBL/GenBank/DDBJ whole genome shotgun (WGS) entry which is preliminary data.</text>
</comment>